<feature type="domain" description="PDZ" evidence="2">
    <location>
        <begin position="210"/>
        <end position="333"/>
    </location>
</feature>
<protein>
    <submittedName>
        <fullName evidence="3">Tryspin-like serine protease-containing protein</fullName>
    </submittedName>
</protein>
<keyword evidence="3" id="KW-0645">Protease</keyword>
<reference evidence="3" key="1">
    <citation type="journal article" date="2004" name="Appl. Environ. Microbiol.">
        <title>Long-chain N-acyltyrosine synthases from environmental DNA.</title>
        <authorList>
            <person name="Brady S.F."/>
            <person name="Chao C.J."/>
            <person name="Clardy J."/>
        </authorList>
    </citation>
    <scope>NUCLEOTIDE SEQUENCE</scope>
</reference>
<evidence type="ECO:0000256" key="1">
    <source>
        <dbReference type="SAM" id="MobiDB-lite"/>
    </source>
</evidence>
<evidence type="ECO:0000313" key="3">
    <source>
        <dbReference type="EMBL" id="AEQ20506.1"/>
    </source>
</evidence>
<proteinExistence type="predicted"/>
<organism evidence="3">
    <name type="scientific">uncultured bacterium CSL144</name>
    <dbReference type="NCBI Taxonomy" id="1091570"/>
    <lineage>
        <taxon>Bacteria</taxon>
        <taxon>environmental samples</taxon>
    </lineage>
</organism>
<dbReference type="EMBL" id="JF429412">
    <property type="protein sequence ID" value="AEQ20506.1"/>
    <property type="molecule type" value="Genomic_DNA"/>
</dbReference>
<dbReference type="InterPro" id="IPR001478">
    <property type="entry name" value="PDZ"/>
</dbReference>
<sequence>MKKCGRSNSATGFRDYTYWRLCSSGFLEKRRLSLPLVCRLTAVAVALTATQVSATSNSSSGARLSSDAAVYALSTDTSADSSESPSPASPAALPSASAAATSPVSTGASAVPTPGVVSKTDAAGFSRESIGHSATGAETTTEIPQAVPSTPASNAGSAAAPREAASQQALPADYDDGIIHYEHANNSEISGPPIGSLNDFMSAGDITSPLGIEVREDKRRLKSGGEAQGLLIVDVFAGSPAARAGLHAYRRTMRTALETAAIAGAMFCPPVVLLVPVFDQVHLGESYDLIIGVDGSRVTNFLDFEERLRDLQAGEIVYFSIVRNGERMQIPVPVPDDLASPTF</sequence>
<dbReference type="GO" id="GO:0008233">
    <property type="term" value="F:peptidase activity"/>
    <property type="evidence" value="ECO:0007669"/>
    <property type="project" value="UniProtKB-KW"/>
</dbReference>
<keyword evidence="3" id="KW-0378">Hydrolase</keyword>
<evidence type="ECO:0000259" key="2">
    <source>
        <dbReference type="Pfam" id="PF13180"/>
    </source>
</evidence>
<feature type="region of interest" description="Disordered" evidence="1">
    <location>
        <begin position="76"/>
        <end position="95"/>
    </location>
</feature>
<name>G4WVQ4_9BACT</name>
<feature type="region of interest" description="Disordered" evidence="1">
    <location>
        <begin position="130"/>
        <end position="168"/>
    </location>
</feature>
<dbReference type="Pfam" id="PF13180">
    <property type="entry name" value="PDZ_2"/>
    <property type="match status" value="1"/>
</dbReference>
<dbReference type="AlphaFoldDB" id="G4WVQ4"/>
<dbReference type="InterPro" id="IPR036034">
    <property type="entry name" value="PDZ_sf"/>
</dbReference>
<reference evidence="3" key="2">
    <citation type="journal article" date="2011" name="J. Bacteriol.">
        <title>Long-chain N-acyl amino acid synthases are linked to the putative PEP-CTERM/exosortase protein-sorting system in Gram-negative bacteria.</title>
        <authorList>
            <person name="Craig J.W."/>
            <person name="Cherry M.A."/>
            <person name="Brady S.F."/>
        </authorList>
    </citation>
    <scope>NUCLEOTIDE SEQUENCE</scope>
</reference>
<accession>G4WVQ4</accession>
<dbReference type="GO" id="GO:0006508">
    <property type="term" value="P:proteolysis"/>
    <property type="evidence" value="ECO:0007669"/>
    <property type="project" value="UniProtKB-KW"/>
</dbReference>
<dbReference type="Gene3D" id="2.30.42.10">
    <property type="match status" value="1"/>
</dbReference>
<feature type="compositionally biased region" description="Low complexity" evidence="1">
    <location>
        <begin position="148"/>
        <end position="168"/>
    </location>
</feature>
<dbReference type="SUPFAM" id="SSF50156">
    <property type="entry name" value="PDZ domain-like"/>
    <property type="match status" value="1"/>
</dbReference>